<evidence type="ECO:0000256" key="2">
    <source>
        <dbReference type="ARBA" id="ARBA00022723"/>
    </source>
</evidence>
<keyword evidence="12" id="KW-1185">Reference proteome</keyword>
<evidence type="ECO:0000313" key="14">
    <source>
        <dbReference type="RefSeq" id="XP_022929598.1"/>
    </source>
</evidence>
<proteinExistence type="predicted"/>
<dbReference type="GO" id="GO:0005634">
    <property type="term" value="C:nucleus"/>
    <property type="evidence" value="ECO:0007669"/>
    <property type="project" value="UniProtKB-SubCell"/>
</dbReference>
<dbReference type="Pfam" id="PF07496">
    <property type="entry name" value="zf-CW"/>
    <property type="match status" value="1"/>
</dbReference>
<accession>A0A6J1EN70</accession>
<evidence type="ECO:0000256" key="4">
    <source>
        <dbReference type="ARBA" id="ARBA00022833"/>
    </source>
</evidence>
<feature type="compositionally biased region" description="Polar residues" evidence="9">
    <location>
        <begin position="10"/>
        <end position="24"/>
    </location>
</feature>
<dbReference type="InterPro" id="IPR001739">
    <property type="entry name" value="Methyl_CpG_DNA-bd"/>
</dbReference>
<feature type="domain" description="MBD" evidence="10">
    <location>
        <begin position="168"/>
        <end position="242"/>
    </location>
</feature>
<keyword evidence="3" id="KW-0863">Zinc-finger</keyword>
<dbReference type="CDD" id="cd01396">
    <property type="entry name" value="MeCP2_MBD"/>
    <property type="match status" value="1"/>
</dbReference>
<evidence type="ECO:0000256" key="7">
    <source>
        <dbReference type="ARBA" id="ARBA00023163"/>
    </source>
</evidence>
<dbReference type="PROSITE" id="PS51050">
    <property type="entry name" value="ZF_CW"/>
    <property type="match status" value="1"/>
</dbReference>
<gene>
    <name evidence="13 14" type="primary">LOC111436133</name>
</gene>
<evidence type="ECO:0000256" key="9">
    <source>
        <dbReference type="SAM" id="MobiDB-lite"/>
    </source>
</evidence>
<name>A0A6J1EN70_CUCMO</name>
<keyword evidence="6" id="KW-0238">DNA-binding</keyword>
<organism evidence="12 13">
    <name type="scientific">Cucurbita moschata</name>
    <name type="common">Winter crookneck squash</name>
    <name type="synonym">Cucurbita pepo var. moschata</name>
    <dbReference type="NCBI Taxonomy" id="3662"/>
    <lineage>
        <taxon>Eukaryota</taxon>
        <taxon>Viridiplantae</taxon>
        <taxon>Streptophyta</taxon>
        <taxon>Embryophyta</taxon>
        <taxon>Tracheophyta</taxon>
        <taxon>Spermatophyta</taxon>
        <taxon>Magnoliopsida</taxon>
        <taxon>eudicotyledons</taxon>
        <taxon>Gunneridae</taxon>
        <taxon>Pentapetalae</taxon>
        <taxon>rosids</taxon>
        <taxon>fabids</taxon>
        <taxon>Cucurbitales</taxon>
        <taxon>Cucurbitaceae</taxon>
        <taxon>Cucurbiteae</taxon>
        <taxon>Cucurbita</taxon>
    </lineage>
</organism>
<sequence length="341" mass="38496">MVGGEENDLNEPSLSNHQETTQQDVIAVSSSSSSFSSSSSESELHETRNENVQSQSNENVSRELVLYNPSANDEGGAHEPVSTPVRHQRPPLLGHLTPNSSRVLRVGAFTVQCASCFKWRLIPTKEKYEEIREHLLEEPFYCETAREWRPDISCNDPADITQDDGRLWAIDKPNIAQPPPGWQRLLHIRGEGSTKFADVYYIAPSGKRLRSMVDIQKYLIEHPEYQTEGVCMTRFSFQTPKPLQENYVRKRRANMNASCDGSKLESGEVYPISWARPDNSTALQLGRPGLSELFPTAPVDNRVSQPAKKAKRAVAKEMRSSLASTEPPDLSLERYFNEYKK</sequence>
<dbReference type="Gene3D" id="3.30.40.100">
    <property type="match status" value="1"/>
</dbReference>
<feature type="compositionally biased region" description="Low complexity" evidence="9">
    <location>
        <begin position="29"/>
        <end position="41"/>
    </location>
</feature>
<feature type="region of interest" description="Disordered" evidence="9">
    <location>
        <begin position="296"/>
        <end position="327"/>
    </location>
</feature>
<feature type="compositionally biased region" description="Polar residues" evidence="9">
    <location>
        <begin position="50"/>
        <end position="59"/>
    </location>
</feature>
<dbReference type="PROSITE" id="PS50982">
    <property type="entry name" value="MBD"/>
    <property type="match status" value="1"/>
</dbReference>
<dbReference type="Pfam" id="PF01429">
    <property type="entry name" value="MBD"/>
    <property type="match status" value="1"/>
</dbReference>
<dbReference type="GO" id="GO:0003677">
    <property type="term" value="F:DNA binding"/>
    <property type="evidence" value="ECO:0007669"/>
    <property type="project" value="UniProtKB-KW"/>
</dbReference>
<dbReference type="InterPro" id="IPR011124">
    <property type="entry name" value="Znf_CW"/>
</dbReference>
<dbReference type="SUPFAM" id="SSF54171">
    <property type="entry name" value="DNA-binding domain"/>
    <property type="match status" value="1"/>
</dbReference>
<evidence type="ECO:0000259" key="10">
    <source>
        <dbReference type="PROSITE" id="PS50982"/>
    </source>
</evidence>
<evidence type="ECO:0000313" key="12">
    <source>
        <dbReference type="Proteomes" id="UP000504609"/>
    </source>
</evidence>
<keyword evidence="7" id="KW-0804">Transcription</keyword>
<dbReference type="RefSeq" id="XP_022929597.1">
    <property type="nucleotide sequence ID" value="XM_023073829.1"/>
</dbReference>
<dbReference type="SMART" id="SM00391">
    <property type="entry name" value="MBD"/>
    <property type="match status" value="1"/>
</dbReference>
<evidence type="ECO:0000313" key="13">
    <source>
        <dbReference type="RefSeq" id="XP_022929597.1"/>
    </source>
</evidence>
<dbReference type="RefSeq" id="XP_022929598.1">
    <property type="nucleotide sequence ID" value="XM_023073830.1"/>
</dbReference>
<dbReference type="Proteomes" id="UP000504609">
    <property type="component" value="Unplaced"/>
</dbReference>
<feature type="region of interest" description="Disordered" evidence="9">
    <location>
        <begin position="1"/>
        <end position="96"/>
    </location>
</feature>
<keyword evidence="5" id="KW-0805">Transcription regulation</keyword>
<evidence type="ECO:0000256" key="6">
    <source>
        <dbReference type="ARBA" id="ARBA00023125"/>
    </source>
</evidence>
<evidence type="ECO:0000256" key="3">
    <source>
        <dbReference type="ARBA" id="ARBA00022771"/>
    </source>
</evidence>
<dbReference type="InterPro" id="IPR016177">
    <property type="entry name" value="DNA-bd_dom_sf"/>
</dbReference>
<dbReference type="FunFam" id="3.30.40.100:FF:000008">
    <property type="entry name" value="Methyl-CpG-binding domain-containing protein 2"/>
    <property type="match status" value="1"/>
</dbReference>
<dbReference type="AlphaFoldDB" id="A0A6J1EN70"/>
<keyword evidence="8" id="KW-0539">Nucleus</keyword>
<comment type="subcellular location">
    <subcellularLocation>
        <location evidence="1">Nucleus</location>
    </subcellularLocation>
</comment>
<evidence type="ECO:0000256" key="8">
    <source>
        <dbReference type="ARBA" id="ARBA00023242"/>
    </source>
</evidence>
<evidence type="ECO:0000259" key="11">
    <source>
        <dbReference type="PROSITE" id="PS51050"/>
    </source>
</evidence>
<keyword evidence="4" id="KW-0862">Zinc</keyword>
<feature type="domain" description="CW-type" evidence="11">
    <location>
        <begin position="103"/>
        <end position="162"/>
    </location>
</feature>
<dbReference type="PANTHER" id="PTHR12396:SF0">
    <property type="entry name" value="METHYL-CPG BINDING DOMAIN PROTEIN-LIKE, ISOFORM C"/>
    <property type="match status" value="1"/>
</dbReference>
<protein>
    <submittedName>
        <fullName evidence="13 14">Methyl-CpG-binding domain-containing protein 2-like</fullName>
    </submittedName>
</protein>
<evidence type="ECO:0000256" key="1">
    <source>
        <dbReference type="ARBA" id="ARBA00004123"/>
    </source>
</evidence>
<dbReference type="KEGG" id="cmos:111436133"/>
<evidence type="ECO:0000256" key="5">
    <source>
        <dbReference type="ARBA" id="ARBA00023015"/>
    </source>
</evidence>
<dbReference type="GeneID" id="111436133"/>
<keyword evidence="2" id="KW-0479">Metal-binding</keyword>
<dbReference type="Gene3D" id="3.30.890.10">
    <property type="entry name" value="Methyl-cpg-binding Protein 2, Chain A"/>
    <property type="match status" value="1"/>
</dbReference>
<dbReference type="PANTHER" id="PTHR12396">
    <property type="entry name" value="METHYL-CPG BINDING PROTEIN, MBD"/>
    <property type="match status" value="1"/>
</dbReference>
<reference evidence="13 14" key="1">
    <citation type="submission" date="2025-04" db="UniProtKB">
        <authorList>
            <consortium name="RefSeq"/>
        </authorList>
    </citation>
    <scope>IDENTIFICATION</scope>
    <source>
        <tissue evidence="13 14">Young leaves</tissue>
    </source>
</reference>
<dbReference type="GO" id="GO:0008270">
    <property type="term" value="F:zinc ion binding"/>
    <property type="evidence" value="ECO:0007669"/>
    <property type="project" value="UniProtKB-KW"/>
</dbReference>